<evidence type="ECO:0000313" key="11">
    <source>
        <dbReference type="EMBL" id="POY75338.1"/>
    </source>
</evidence>
<keyword evidence="7" id="KW-0106">Calcium</keyword>
<evidence type="ECO:0000256" key="1">
    <source>
        <dbReference type="ARBA" id="ARBA00006249"/>
    </source>
</evidence>
<keyword evidence="3" id="KW-0624">Polysaccharide degradation</keyword>
<dbReference type="Proteomes" id="UP000237144">
    <property type="component" value="Unassembled WGS sequence"/>
</dbReference>
<evidence type="ECO:0000256" key="5">
    <source>
        <dbReference type="ARBA" id="ARBA00022729"/>
    </source>
</evidence>
<comment type="similarity">
    <text evidence="1 10">Belongs to the tannase family.</text>
</comment>
<evidence type="ECO:0000313" key="12">
    <source>
        <dbReference type="Proteomes" id="UP000237144"/>
    </source>
</evidence>
<evidence type="ECO:0000256" key="6">
    <source>
        <dbReference type="ARBA" id="ARBA00022801"/>
    </source>
</evidence>
<comment type="catalytic activity">
    <reaction evidence="9">
        <text>feruloyl-polysaccharide + H2O = ferulate + polysaccharide.</text>
        <dbReference type="EC" id="3.1.1.73"/>
    </reaction>
</comment>
<keyword evidence="12" id="KW-1185">Reference proteome</keyword>
<feature type="signal peptide" evidence="10">
    <location>
        <begin position="1"/>
        <end position="19"/>
    </location>
</feature>
<dbReference type="SUPFAM" id="SSF53474">
    <property type="entry name" value="alpha/beta-Hydrolases"/>
    <property type="match status" value="1"/>
</dbReference>
<feature type="chain" id="PRO_5015367950" description="Carboxylic ester hydrolase" evidence="10">
    <location>
        <begin position="20"/>
        <end position="579"/>
    </location>
</feature>
<gene>
    <name evidence="11" type="ORF">BMF94_1566</name>
</gene>
<keyword evidence="8" id="KW-1015">Disulfide bond</keyword>
<dbReference type="PANTHER" id="PTHR33938">
    <property type="entry name" value="FERULOYL ESTERASE B-RELATED"/>
    <property type="match status" value="1"/>
</dbReference>
<keyword evidence="3" id="KW-0119">Carbohydrate metabolism</keyword>
<dbReference type="PANTHER" id="PTHR33938:SF15">
    <property type="entry name" value="FERULOYL ESTERASE B-RELATED"/>
    <property type="match status" value="1"/>
</dbReference>
<keyword evidence="3" id="KW-0858">Xylan degradation</keyword>
<reference evidence="11 12" key="1">
    <citation type="journal article" date="2018" name="Front. Microbiol.">
        <title>Prospects for Fungal Bioremediation of Acidic Radioactive Waste Sites: Characterization and Genome Sequence of Rhodotorula taiwanensis MD1149.</title>
        <authorList>
            <person name="Tkavc R."/>
            <person name="Matrosova V.Y."/>
            <person name="Grichenko O.E."/>
            <person name="Gostincar C."/>
            <person name="Volpe R.P."/>
            <person name="Klimenkova P."/>
            <person name="Gaidamakova E.K."/>
            <person name="Zhou C.E."/>
            <person name="Stewart B.J."/>
            <person name="Lyman M.G."/>
            <person name="Malfatti S.A."/>
            <person name="Rubinfeld B."/>
            <person name="Courtot M."/>
            <person name="Singh J."/>
            <person name="Dalgard C.L."/>
            <person name="Hamilton T."/>
            <person name="Frey K.G."/>
            <person name="Gunde-Cimerman N."/>
            <person name="Dugan L."/>
            <person name="Daly M.J."/>
        </authorList>
    </citation>
    <scope>NUCLEOTIDE SEQUENCE [LARGE SCALE GENOMIC DNA]</scope>
    <source>
        <strain evidence="11 12">MD1149</strain>
    </source>
</reference>
<dbReference type="GO" id="GO:0030600">
    <property type="term" value="F:feruloyl esterase activity"/>
    <property type="evidence" value="ECO:0007669"/>
    <property type="project" value="UniProtKB-EC"/>
</dbReference>
<organism evidence="11 12">
    <name type="scientific">Rhodotorula taiwanensis</name>
    <dbReference type="NCBI Taxonomy" id="741276"/>
    <lineage>
        <taxon>Eukaryota</taxon>
        <taxon>Fungi</taxon>
        <taxon>Dikarya</taxon>
        <taxon>Basidiomycota</taxon>
        <taxon>Pucciniomycotina</taxon>
        <taxon>Microbotryomycetes</taxon>
        <taxon>Sporidiobolales</taxon>
        <taxon>Sporidiobolaceae</taxon>
        <taxon>Rhodotorula</taxon>
    </lineage>
</organism>
<keyword evidence="5 10" id="KW-0732">Signal</keyword>
<dbReference type="GO" id="GO:0046872">
    <property type="term" value="F:metal ion binding"/>
    <property type="evidence" value="ECO:0007669"/>
    <property type="project" value="UniProtKB-KW"/>
</dbReference>
<dbReference type="InterPro" id="IPR029058">
    <property type="entry name" value="AB_hydrolase_fold"/>
</dbReference>
<keyword evidence="2" id="KW-0719">Serine esterase</keyword>
<dbReference type="OrthoDB" id="3039123at2759"/>
<dbReference type="AlphaFoldDB" id="A0A2S5BEY5"/>
<sequence length="579" mass="62579">MRFTIVSLAALSLASSSLAAVVPRWHYALSCSDLWQAAPKMLPNLEVYIAEDVAAGSTLPANSPFSTPAYNQAVPDLPAFCRFGAYIHTSNMSKVQFEVWLPDVWSGRYAMVGNGGDAGGVNFPDMWAPLTKYNMVVASTDTGHNGTAFDPTFAINNPESQIDFGYRAVHLTTEYSKTILAAYYGKKQDYSYWLGCSSGGKQGLKEVQMFPHDYDGVVAGAAAQWYVFPSPKPAVPIPPAAKSRSREASWPHLNGYTYAVNAIVNPIGSAGHLNATDYATIAAEVMKQCDTLDGVQDGILTNAQLCHPDLSPLLCSAPNANATSCLSQAKIDTMKNIWGNWTAQTDAGYPKGTFLFPGFAVGAESNPFFSVTGQAFPPGPGYFQYQILNYTNPAVTYSGNESQTEYLVKLADEIDPGMTNAEDPNIGEFLKHGKLLTYVGGADVLIPTYSTTYYRKLVADALGNDNLDDTYRTFIAPGVSHCSGGRGADGFGGPGQRQDSLGGQSQPLVYDAHHDMTLAMFDWVEKGKAPDYIIAAKYNNNNKTQGVAFTRPLCPYPQFAKYIGGNTTEASSFECAYDW</sequence>
<accession>A0A2S5BEY5</accession>
<proteinExistence type="inferred from homology"/>
<evidence type="ECO:0000256" key="3">
    <source>
        <dbReference type="ARBA" id="ARBA00022651"/>
    </source>
</evidence>
<evidence type="ECO:0000256" key="8">
    <source>
        <dbReference type="ARBA" id="ARBA00023157"/>
    </source>
</evidence>
<comment type="caution">
    <text evidence="11">The sequence shown here is derived from an EMBL/GenBank/DDBJ whole genome shotgun (WGS) entry which is preliminary data.</text>
</comment>
<evidence type="ECO:0000256" key="4">
    <source>
        <dbReference type="ARBA" id="ARBA00022723"/>
    </source>
</evidence>
<dbReference type="GO" id="GO:0045493">
    <property type="term" value="P:xylan catabolic process"/>
    <property type="evidence" value="ECO:0007669"/>
    <property type="project" value="UniProtKB-KW"/>
</dbReference>
<evidence type="ECO:0000256" key="7">
    <source>
        <dbReference type="ARBA" id="ARBA00022837"/>
    </source>
</evidence>
<protein>
    <recommendedName>
        <fullName evidence="10">Carboxylic ester hydrolase</fullName>
        <ecNumber evidence="10">3.1.1.-</ecNumber>
    </recommendedName>
</protein>
<dbReference type="Pfam" id="PF07519">
    <property type="entry name" value="Tannase"/>
    <property type="match status" value="2"/>
</dbReference>
<evidence type="ECO:0000256" key="2">
    <source>
        <dbReference type="ARBA" id="ARBA00022487"/>
    </source>
</evidence>
<name>A0A2S5BEY5_9BASI</name>
<keyword evidence="4" id="KW-0479">Metal-binding</keyword>
<keyword evidence="6 10" id="KW-0378">Hydrolase</keyword>
<dbReference type="EC" id="3.1.1.-" evidence="10"/>
<evidence type="ECO:0000256" key="10">
    <source>
        <dbReference type="RuleBase" id="RU361238"/>
    </source>
</evidence>
<dbReference type="EMBL" id="PJQD01000017">
    <property type="protein sequence ID" value="POY75338.1"/>
    <property type="molecule type" value="Genomic_DNA"/>
</dbReference>
<evidence type="ECO:0000256" key="9">
    <source>
        <dbReference type="ARBA" id="ARBA00034075"/>
    </source>
</evidence>
<dbReference type="InterPro" id="IPR011118">
    <property type="entry name" value="Tannase/feruloyl_esterase"/>
</dbReference>